<dbReference type="Pfam" id="PF01547">
    <property type="entry name" value="SBP_bac_1"/>
    <property type="match status" value="1"/>
</dbReference>
<evidence type="ECO:0000256" key="4">
    <source>
        <dbReference type="SAM" id="MobiDB-lite"/>
    </source>
</evidence>
<dbReference type="PANTHER" id="PTHR43649:SF12">
    <property type="entry name" value="DIACETYLCHITOBIOSE BINDING PROTEIN DASA"/>
    <property type="match status" value="1"/>
</dbReference>
<comment type="caution">
    <text evidence="5">The sequence shown here is derived from an EMBL/GenBank/DDBJ whole genome shotgun (WGS) entry which is preliminary data.</text>
</comment>
<evidence type="ECO:0000256" key="3">
    <source>
        <dbReference type="ARBA" id="ARBA00022729"/>
    </source>
</evidence>
<feature type="compositionally biased region" description="Polar residues" evidence="4">
    <location>
        <begin position="143"/>
        <end position="156"/>
    </location>
</feature>
<evidence type="ECO:0000313" key="6">
    <source>
        <dbReference type="Proteomes" id="UP000282311"/>
    </source>
</evidence>
<accession>A0A3B0CFB8</accession>
<dbReference type="InterPro" id="IPR006061">
    <property type="entry name" value="SBP_1_CS"/>
</dbReference>
<feature type="region of interest" description="Disordered" evidence="4">
    <location>
        <begin position="141"/>
        <end position="160"/>
    </location>
</feature>
<proteinExistence type="inferred from homology"/>
<evidence type="ECO:0000313" key="5">
    <source>
        <dbReference type="EMBL" id="RKN83801.1"/>
    </source>
</evidence>
<dbReference type="PANTHER" id="PTHR43649">
    <property type="entry name" value="ARABINOSE-BINDING PROTEIN-RELATED"/>
    <property type="match status" value="1"/>
</dbReference>
<comment type="similarity">
    <text evidence="1">Belongs to the bacterial solute-binding protein 1 family.</text>
</comment>
<evidence type="ECO:0000256" key="1">
    <source>
        <dbReference type="ARBA" id="ARBA00008520"/>
    </source>
</evidence>
<dbReference type="Proteomes" id="UP000282311">
    <property type="component" value="Unassembled WGS sequence"/>
</dbReference>
<keyword evidence="3" id="KW-0732">Signal</keyword>
<dbReference type="InterPro" id="IPR006059">
    <property type="entry name" value="SBP"/>
</dbReference>
<keyword evidence="2" id="KW-0813">Transport</keyword>
<dbReference type="PROSITE" id="PS01037">
    <property type="entry name" value="SBP_BACTERIAL_1"/>
    <property type="match status" value="1"/>
</dbReference>
<gene>
    <name evidence="5" type="ORF">D7M11_16535</name>
</gene>
<dbReference type="Gene3D" id="3.40.190.10">
    <property type="entry name" value="Periplasmic binding protein-like II"/>
    <property type="match status" value="1"/>
</dbReference>
<sequence length="399" mass="44677">MAWYNRSGGKRELKSNSPLAAAFFVLPAPRTKMAKVWPGAAKPGNRIALMIWNIRSHGDGEKGCTTLRDRIRMNGAEGMEGGRASAVTDVRRRTLQMKGNRFGSKIQKWRSTHMFKQNCSVIGLSGFAAAMILMTGCSGGKTEPSSAAPSDGATENKSSEPIELVFHTNTGGDLDSFNKNIGNRISAKFPDYKITYIQSKQGSTLADLMAQGKQVDILYQTDSYYFELADSAKLQYDMSDLVKTHGLNLSTIEQPVLDSLRKSGGGKLYALPVSNLTQVMYYNKGLFDKFGVPYPKDGMTWDETLELAKKAGPRGTRTIVFRLRRLPRSHPWQQPAVHSLRGHTDRQADIHERRLEQADRHVYRSPRARPRLPEIYYQEEKTAVPSGVYRYAANRHVRV</sequence>
<name>A0A3B0CFB8_9BACL</name>
<dbReference type="InterPro" id="IPR050490">
    <property type="entry name" value="Bact_solute-bd_prot1"/>
</dbReference>
<dbReference type="GO" id="GO:0055085">
    <property type="term" value="P:transmembrane transport"/>
    <property type="evidence" value="ECO:0007669"/>
    <property type="project" value="InterPro"/>
</dbReference>
<dbReference type="SUPFAM" id="SSF53850">
    <property type="entry name" value="Periplasmic binding protein-like II"/>
    <property type="match status" value="1"/>
</dbReference>
<dbReference type="AlphaFoldDB" id="A0A3B0CFB8"/>
<evidence type="ECO:0000256" key="2">
    <source>
        <dbReference type="ARBA" id="ARBA00022448"/>
    </source>
</evidence>
<reference evidence="5 6" key="1">
    <citation type="journal article" date="2007" name="Int. J. Syst. Evol. Microbiol.">
        <title>Paenibacillus ginsengarvi sp. nov., isolated from soil from ginseng cultivation.</title>
        <authorList>
            <person name="Yoon M.H."/>
            <person name="Ten L.N."/>
            <person name="Im W.T."/>
        </authorList>
    </citation>
    <scope>NUCLEOTIDE SEQUENCE [LARGE SCALE GENOMIC DNA]</scope>
    <source>
        <strain evidence="5 6">KCTC 13059</strain>
    </source>
</reference>
<protein>
    <submittedName>
        <fullName evidence="5">Carbohydrate ABC transporter substrate-binding protein</fullName>
    </submittedName>
</protein>
<dbReference type="EMBL" id="RBAH01000011">
    <property type="protein sequence ID" value="RKN83801.1"/>
    <property type="molecule type" value="Genomic_DNA"/>
</dbReference>
<organism evidence="5 6">
    <name type="scientific">Paenibacillus ginsengarvi</name>
    <dbReference type="NCBI Taxonomy" id="400777"/>
    <lineage>
        <taxon>Bacteria</taxon>
        <taxon>Bacillati</taxon>
        <taxon>Bacillota</taxon>
        <taxon>Bacilli</taxon>
        <taxon>Bacillales</taxon>
        <taxon>Paenibacillaceae</taxon>
        <taxon>Paenibacillus</taxon>
    </lineage>
</organism>
<keyword evidence="6" id="KW-1185">Reference proteome</keyword>